<dbReference type="InterPro" id="IPR036291">
    <property type="entry name" value="NAD(P)-bd_dom_sf"/>
</dbReference>
<gene>
    <name evidence="3" type="ORF">J2800_003516</name>
</gene>
<organism evidence="3 4">
    <name type="scientific">Caulobacter rhizosphaerae</name>
    <dbReference type="NCBI Taxonomy" id="2010972"/>
    <lineage>
        <taxon>Bacteria</taxon>
        <taxon>Pseudomonadati</taxon>
        <taxon>Pseudomonadota</taxon>
        <taxon>Alphaproteobacteria</taxon>
        <taxon>Caulobacterales</taxon>
        <taxon>Caulobacteraceae</taxon>
        <taxon>Caulobacter</taxon>
    </lineage>
</organism>
<dbReference type="PRINTS" id="PR00081">
    <property type="entry name" value="GDHRDH"/>
</dbReference>
<dbReference type="PANTHER" id="PTHR43180">
    <property type="entry name" value="3-OXOACYL-(ACYL-CARRIER-PROTEIN) REDUCTASE (AFU_ORTHOLOGUE AFUA_6G11210)"/>
    <property type="match status" value="1"/>
</dbReference>
<keyword evidence="4" id="KW-1185">Reference proteome</keyword>
<evidence type="ECO:0000313" key="3">
    <source>
        <dbReference type="EMBL" id="MDR6532756.1"/>
    </source>
</evidence>
<accession>A0ABU1N482</accession>
<dbReference type="InterPro" id="IPR002347">
    <property type="entry name" value="SDR_fam"/>
</dbReference>
<dbReference type="EMBL" id="JAVDRL010000010">
    <property type="protein sequence ID" value="MDR6532756.1"/>
    <property type="molecule type" value="Genomic_DNA"/>
</dbReference>
<dbReference type="Proteomes" id="UP001262754">
    <property type="component" value="Unassembled WGS sequence"/>
</dbReference>
<evidence type="ECO:0000313" key="4">
    <source>
        <dbReference type="Proteomes" id="UP001262754"/>
    </source>
</evidence>
<name>A0ABU1N482_9CAUL</name>
<dbReference type="PRINTS" id="PR00080">
    <property type="entry name" value="SDRFAMILY"/>
</dbReference>
<keyword evidence="2" id="KW-0560">Oxidoreductase</keyword>
<dbReference type="Gene3D" id="3.40.50.720">
    <property type="entry name" value="NAD(P)-binding Rossmann-like Domain"/>
    <property type="match status" value="1"/>
</dbReference>
<reference evidence="3 4" key="1">
    <citation type="submission" date="2023-07" db="EMBL/GenBank/DDBJ databases">
        <title>Sorghum-associated microbial communities from plants grown in Nebraska, USA.</title>
        <authorList>
            <person name="Schachtman D."/>
        </authorList>
    </citation>
    <scope>NUCLEOTIDE SEQUENCE [LARGE SCALE GENOMIC DNA]</scope>
    <source>
        <strain evidence="3 4">DS2154</strain>
    </source>
</reference>
<dbReference type="RefSeq" id="WP_310033373.1">
    <property type="nucleotide sequence ID" value="NZ_JAVDRL010000010.1"/>
</dbReference>
<evidence type="ECO:0000256" key="2">
    <source>
        <dbReference type="ARBA" id="ARBA00023002"/>
    </source>
</evidence>
<sequence length="268" mass="27809">MRGLEGKVAIVTGGASGIGEATCRRFAQEGAKVVIGDIDGGRAEALAKELGDAALAVRFDAGDVASVEALVAAAVDRFGRLDVLFNNAALMSPDVIKLDTDPVGIDFAVWDRTMAVNARGYLAGCKYAIPHMLKAGGGAILMTTSGSGLLGDVSNIAYGASKAAVASLMRYVATIYGKQGIRCNAICPGLIRTEGGKKNVHGAMVGVMERNTLTPRLGLPEDIAAMAVFLSSDDAAFITGQNIEVDGGMLMHMPYYSDIMSGDIAWDS</sequence>
<comment type="caution">
    <text evidence="3">The sequence shown here is derived from an EMBL/GenBank/DDBJ whole genome shotgun (WGS) entry which is preliminary data.</text>
</comment>
<comment type="similarity">
    <text evidence="1">Belongs to the short-chain dehydrogenases/reductases (SDR) family.</text>
</comment>
<protein>
    <submittedName>
        <fullName evidence="3">NAD(P)-dependent dehydrogenase (Short-subunit alcohol dehydrogenase family)</fullName>
    </submittedName>
</protein>
<evidence type="ECO:0000256" key="1">
    <source>
        <dbReference type="ARBA" id="ARBA00006484"/>
    </source>
</evidence>
<proteinExistence type="inferred from homology"/>
<dbReference type="SUPFAM" id="SSF51735">
    <property type="entry name" value="NAD(P)-binding Rossmann-fold domains"/>
    <property type="match status" value="1"/>
</dbReference>
<dbReference type="CDD" id="cd05233">
    <property type="entry name" value="SDR_c"/>
    <property type="match status" value="1"/>
</dbReference>
<dbReference type="PANTHER" id="PTHR43180:SF66">
    <property type="entry name" value="SHORT-CHAIN DEHYDROGENASE_REDUCTASE FAMILY PROTEIN"/>
    <property type="match status" value="1"/>
</dbReference>
<dbReference type="Pfam" id="PF13561">
    <property type="entry name" value="adh_short_C2"/>
    <property type="match status" value="1"/>
</dbReference>